<reference evidence="15" key="1">
    <citation type="journal article" date="2014" name="Front. Microbiol.">
        <title>High frequency of phylogenetically diverse reductive dehalogenase-homologous genes in deep subseafloor sedimentary metagenomes.</title>
        <authorList>
            <person name="Kawai M."/>
            <person name="Futagami T."/>
            <person name="Toyoda A."/>
            <person name="Takaki Y."/>
            <person name="Nishi S."/>
            <person name="Hori S."/>
            <person name="Arai W."/>
            <person name="Tsubouchi T."/>
            <person name="Morono Y."/>
            <person name="Uchiyama I."/>
            <person name="Ito T."/>
            <person name="Fujiyama A."/>
            <person name="Inagaki F."/>
            <person name="Takami H."/>
        </authorList>
    </citation>
    <scope>NUCLEOTIDE SEQUENCE</scope>
    <source>
        <strain evidence="15">Expedition CK06-06</strain>
    </source>
</reference>
<keyword evidence="10 13" id="KW-1133">Transmembrane helix</keyword>
<dbReference type="GO" id="GO:0008237">
    <property type="term" value="F:metallopeptidase activity"/>
    <property type="evidence" value="ECO:0007669"/>
    <property type="project" value="UniProtKB-KW"/>
</dbReference>
<keyword evidence="7" id="KW-0479">Metal-binding</keyword>
<sequence>MDYVALGIVWYVVFIISTTFHEAAHGFAAVKLGDPTAYHYGLVTIDPLPHIKRSPFGMVAIPILSFLLSGWMIGWASAPVDPYWAQANRRRAALMSAAGPAANLLLVLAAALLIRGGMLLGFFHAPQTSTFTRVTEAGALGLANAAAVVISILFSLNLILLVFNLIPLPPLDGSNVLLFFLSDQAAHRYESFLYQPMHRMIGLVIAWQFFGPVFDPIHTLALNMLYPGAGYH</sequence>
<feature type="domain" description="Peptidase M50" evidence="14">
    <location>
        <begin position="12"/>
        <end position="205"/>
    </location>
</feature>
<feature type="transmembrane region" description="Helical" evidence="13">
    <location>
        <begin position="57"/>
        <end position="80"/>
    </location>
</feature>
<dbReference type="AlphaFoldDB" id="X1QAJ0"/>
<evidence type="ECO:0000256" key="2">
    <source>
        <dbReference type="ARBA" id="ARBA00004651"/>
    </source>
</evidence>
<evidence type="ECO:0000259" key="14">
    <source>
        <dbReference type="Pfam" id="PF02163"/>
    </source>
</evidence>
<comment type="cofactor">
    <cofactor evidence="1">
        <name>Zn(2+)</name>
        <dbReference type="ChEBI" id="CHEBI:29105"/>
    </cofactor>
</comment>
<dbReference type="GO" id="GO:0046872">
    <property type="term" value="F:metal ion binding"/>
    <property type="evidence" value="ECO:0007669"/>
    <property type="project" value="UniProtKB-KW"/>
</dbReference>
<evidence type="ECO:0000256" key="5">
    <source>
        <dbReference type="ARBA" id="ARBA00022670"/>
    </source>
</evidence>
<evidence type="ECO:0000313" key="15">
    <source>
        <dbReference type="EMBL" id="GAI65253.1"/>
    </source>
</evidence>
<evidence type="ECO:0000256" key="12">
    <source>
        <dbReference type="ARBA" id="ARBA00023136"/>
    </source>
</evidence>
<evidence type="ECO:0000256" key="8">
    <source>
        <dbReference type="ARBA" id="ARBA00022801"/>
    </source>
</evidence>
<dbReference type="CDD" id="cd06158">
    <property type="entry name" value="S2P-M50_like_1"/>
    <property type="match status" value="1"/>
</dbReference>
<evidence type="ECO:0000256" key="13">
    <source>
        <dbReference type="SAM" id="Phobius"/>
    </source>
</evidence>
<dbReference type="GO" id="GO:0005886">
    <property type="term" value="C:plasma membrane"/>
    <property type="evidence" value="ECO:0007669"/>
    <property type="project" value="UniProtKB-SubCell"/>
</dbReference>
<name>X1QAJ0_9ZZZZ</name>
<keyword evidence="9" id="KW-0862">Zinc</keyword>
<evidence type="ECO:0000256" key="7">
    <source>
        <dbReference type="ARBA" id="ARBA00022723"/>
    </source>
</evidence>
<evidence type="ECO:0000256" key="4">
    <source>
        <dbReference type="ARBA" id="ARBA00022475"/>
    </source>
</evidence>
<gene>
    <name evidence="15" type="ORF">S12H4_05674</name>
</gene>
<evidence type="ECO:0000256" key="10">
    <source>
        <dbReference type="ARBA" id="ARBA00022989"/>
    </source>
</evidence>
<evidence type="ECO:0000256" key="3">
    <source>
        <dbReference type="ARBA" id="ARBA00007931"/>
    </source>
</evidence>
<feature type="transmembrane region" description="Helical" evidence="13">
    <location>
        <begin position="145"/>
        <end position="166"/>
    </location>
</feature>
<feature type="transmembrane region" description="Helical" evidence="13">
    <location>
        <begin position="101"/>
        <end position="125"/>
    </location>
</feature>
<keyword evidence="11" id="KW-0482">Metalloprotease</keyword>
<keyword evidence="5" id="KW-0645">Protease</keyword>
<dbReference type="Pfam" id="PF02163">
    <property type="entry name" value="Peptidase_M50"/>
    <property type="match status" value="1"/>
</dbReference>
<keyword evidence="12 13" id="KW-0472">Membrane</keyword>
<organism evidence="15">
    <name type="scientific">marine sediment metagenome</name>
    <dbReference type="NCBI Taxonomy" id="412755"/>
    <lineage>
        <taxon>unclassified sequences</taxon>
        <taxon>metagenomes</taxon>
        <taxon>ecological metagenomes</taxon>
    </lineage>
</organism>
<dbReference type="PANTHER" id="PTHR35864:SF1">
    <property type="entry name" value="ZINC METALLOPROTEASE YWHC-RELATED"/>
    <property type="match status" value="1"/>
</dbReference>
<evidence type="ECO:0000256" key="1">
    <source>
        <dbReference type="ARBA" id="ARBA00001947"/>
    </source>
</evidence>
<dbReference type="PANTHER" id="PTHR35864">
    <property type="entry name" value="ZINC METALLOPROTEASE MJ0611-RELATED"/>
    <property type="match status" value="1"/>
</dbReference>
<dbReference type="GO" id="GO:0006508">
    <property type="term" value="P:proteolysis"/>
    <property type="evidence" value="ECO:0007669"/>
    <property type="project" value="UniProtKB-KW"/>
</dbReference>
<dbReference type="InterPro" id="IPR052348">
    <property type="entry name" value="Metallopeptidase_M50B"/>
</dbReference>
<accession>X1QAJ0</accession>
<protein>
    <recommendedName>
        <fullName evidence="14">Peptidase M50 domain-containing protein</fullName>
    </recommendedName>
</protein>
<dbReference type="InterPro" id="IPR044537">
    <property type="entry name" value="Rip2-like"/>
</dbReference>
<keyword evidence="8" id="KW-0378">Hydrolase</keyword>
<keyword evidence="4" id="KW-1003">Cell membrane</keyword>
<comment type="caution">
    <text evidence="15">The sequence shown here is derived from an EMBL/GenBank/DDBJ whole genome shotgun (WGS) entry which is preliminary data.</text>
</comment>
<dbReference type="InterPro" id="IPR008915">
    <property type="entry name" value="Peptidase_M50"/>
</dbReference>
<evidence type="ECO:0000256" key="9">
    <source>
        <dbReference type="ARBA" id="ARBA00022833"/>
    </source>
</evidence>
<keyword evidence="6 13" id="KW-0812">Transmembrane</keyword>
<dbReference type="EMBL" id="BARW01001903">
    <property type="protein sequence ID" value="GAI65253.1"/>
    <property type="molecule type" value="Genomic_DNA"/>
</dbReference>
<evidence type="ECO:0000256" key="11">
    <source>
        <dbReference type="ARBA" id="ARBA00023049"/>
    </source>
</evidence>
<comment type="similarity">
    <text evidence="3">Belongs to the peptidase M50B family.</text>
</comment>
<evidence type="ECO:0000256" key="6">
    <source>
        <dbReference type="ARBA" id="ARBA00022692"/>
    </source>
</evidence>
<proteinExistence type="inferred from homology"/>
<comment type="subcellular location">
    <subcellularLocation>
        <location evidence="2">Cell membrane</location>
        <topology evidence="2">Multi-pass membrane protein</topology>
    </subcellularLocation>
</comment>